<name>A0A2A4Z1E3_9PROT</name>
<keyword evidence="3 6" id="KW-0812">Transmembrane</keyword>
<feature type="transmembrane region" description="Helical" evidence="6">
    <location>
        <begin position="96"/>
        <end position="113"/>
    </location>
</feature>
<gene>
    <name evidence="7" type="ORF">COB13_09305</name>
</gene>
<dbReference type="GO" id="GO:0005886">
    <property type="term" value="C:plasma membrane"/>
    <property type="evidence" value="ECO:0007669"/>
    <property type="project" value="UniProtKB-SubCell"/>
</dbReference>
<feature type="transmembrane region" description="Helical" evidence="6">
    <location>
        <begin position="21"/>
        <end position="41"/>
    </location>
</feature>
<keyword evidence="5 6" id="KW-0472">Membrane</keyword>
<accession>A0A2A4Z1E3</accession>
<comment type="subcellular location">
    <subcellularLocation>
        <location evidence="1">Cell membrane</location>
        <topology evidence="1">Multi-pass membrane protein</topology>
    </subcellularLocation>
</comment>
<dbReference type="EMBL" id="NVUS01000010">
    <property type="protein sequence ID" value="PCJ00795.1"/>
    <property type="molecule type" value="Genomic_DNA"/>
</dbReference>
<evidence type="ECO:0000256" key="5">
    <source>
        <dbReference type="ARBA" id="ARBA00023136"/>
    </source>
</evidence>
<feature type="transmembrane region" description="Helical" evidence="6">
    <location>
        <begin position="200"/>
        <end position="220"/>
    </location>
</feature>
<comment type="caution">
    <text evidence="7">The sequence shown here is derived from an EMBL/GenBank/DDBJ whole genome shotgun (WGS) entry which is preliminary data.</text>
</comment>
<keyword evidence="2" id="KW-1003">Cell membrane</keyword>
<sequence>MGQIIDLAYLQLKIAPNWRHVIDYSNFIISFAIYTFATTATPGPNTVMLVASGANFGIRRTIPHILGIAFGIIMVLALIGIGLGQMFELYPQSQMIIRYVGAAFLLYLAYKIATAKNNLNDDQQIGQPMSPVQAALLQSVNPKVWVVMIGAIGSFVTIGGNKYLEIGLMMATYVAVSLPIQFGWCLFGREIGRFLKSERAFRVFNFSMAGLLLITVITLVL</sequence>
<evidence type="ECO:0000256" key="3">
    <source>
        <dbReference type="ARBA" id="ARBA00022692"/>
    </source>
</evidence>
<keyword evidence="4 6" id="KW-1133">Transmembrane helix</keyword>
<reference evidence="7" key="2">
    <citation type="journal article" date="2018" name="ISME J.">
        <title>A dynamic microbial community with high functional redundancy inhabits the cold, oxic subseafloor aquifer.</title>
        <authorList>
            <person name="Tully B.J."/>
            <person name="Wheat C.G."/>
            <person name="Glazer B.T."/>
            <person name="Huber J.A."/>
        </authorList>
    </citation>
    <scope>NUCLEOTIDE SEQUENCE</scope>
    <source>
        <strain evidence="7">NORP83</strain>
    </source>
</reference>
<dbReference type="InterPro" id="IPR001123">
    <property type="entry name" value="LeuE-type"/>
</dbReference>
<dbReference type="PANTHER" id="PTHR30086:SF20">
    <property type="entry name" value="ARGININE EXPORTER PROTEIN ARGO-RELATED"/>
    <property type="match status" value="1"/>
</dbReference>
<evidence type="ECO:0000313" key="7">
    <source>
        <dbReference type="EMBL" id="PCJ00795.1"/>
    </source>
</evidence>
<dbReference type="PANTHER" id="PTHR30086">
    <property type="entry name" value="ARGININE EXPORTER PROTEIN ARGO"/>
    <property type="match status" value="1"/>
</dbReference>
<evidence type="ECO:0000256" key="4">
    <source>
        <dbReference type="ARBA" id="ARBA00022989"/>
    </source>
</evidence>
<dbReference type="GO" id="GO:0033228">
    <property type="term" value="P:cysteine export across plasma membrane"/>
    <property type="evidence" value="ECO:0007669"/>
    <property type="project" value="TreeGrafter"/>
</dbReference>
<dbReference type="GO" id="GO:0015171">
    <property type="term" value="F:amino acid transmembrane transporter activity"/>
    <property type="evidence" value="ECO:0007669"/>
    <property type="project" value="TreeGrafter"/>
</dbReference>
<evidence type="ECO:0000256" key="6">
    <source>
        <dbReference type="SAM" id="Phobius"/>
    </source>
</evidence>
<organism evidence="7">
    <name type="scientific">OCS116 cluster bacterium</name>
    <dbReference type="NCBI Taxonomy" id="2030921"/>
    <lineage>
        <taxon>Bacteria</taxon>
        <taxon>Pseudomonadati</taxon>
        <taxon>Pseudomonadota</taxon>
        <taxon>Alphaproteobacteria</taxon>
        <taxon>OCS116 cluster</taxon>
    </lineage>
</organism>
<dbReference type="AlphaFoldDB" id="A0A2A4Z1E3"/>
<feature type="transmembrane region" description="Helical" evidence="6">
    <location>
        <begin position="166"/>
        <end position="188"/>
    </location>
</feature>
<feature type="transmembrane region" description="Helical" evidence="6">
    <location>
        <begin position="61"/>
        <end position="84"/>
    </location>
</feature>
<evidence type="ECO:0000256" key="2">
    <source>
        <dbReference type="ARBA" id="ARBA00022475"/>
    </source>
</evidence>
<evidence type="ECO:0000256" key="1">
    <source>
        <dbReference type="ARBA" id="ARBA00004651"/>
    </source>
</evidence>
<dbReference type="Pfam" id="PF01810">
    <property type="entry name" value="LysE"/>
    <property type="match status" value="1"/>
</dbReference>
<proteinExistence type="predicted"/>
<protein>
    <submittedName>
        <fullName evidence="7">Lysine transporter LysE</fullName>
    </submittedName>
</protein>
<reference key="1">
    <citation type="submission" date="2017-08" db="EMBL/GenBank/DDBJ databases">
        <title>A dynamic microbial community with high functional redundancy inhabits the cold, oxic subseafloor aquifer.</title>
        <authorList>
            <person name="Tully B.J."/>
            <person name="Wheat C.G."/>
            <person name="Glazer B.T."/>
            <person name="Huber J.A."/>
        </authorList>
    </citation>
    <scope>NUCLEOTIDE SEQUENCE [LARGE SCALE GENOMIC DNA]</scope>
</reference>